<feature type="compositionally biased region" description="Polar residues" evidence="1">
    <location>
        <begin position="171"/>
        <end position="187"/>
    </location>
</feature>
<reference evidence="2 3" key="1">
    <citation type="submission" date="2015-08" db="EMBL/GenBank/DDBJ databases">
        <title>The genome of the Asian arowana (Scleropages formosus).</title>
        <authorList>
            <person name="Tan M.H."/>
            <person name="Gan H.M."/>
            <person name="Croft L.J."/>
            <person name="Austin C.M."/>
        </authorList>
    </citation>
    <scope>NUCLEOTIDE SEQUENCE [LARGE SCALE GENOMIC DNA]</scope>
    <source>
        <strain evidence="2">Aro1</strain>
    </source>
</reference>
<dbReference type="AlphaFoldDB" id="A0A0P7U0M3"/>
<sequence length="221" mass="23702">MAHIFVSYRSQPLDQAGYSECDYFPAAHVGVSAEPLLQTDAQLLQANFATESSNRFSHPSSSDALPDMGYHRPQPLAADGSYLYPTTCFKYRHCSAATSSVITHTGSTVNMLSPSVQAHFYPEPEAFSLGPYAGLGYPAVPGGPAVPPPYSPERSFPAPDQSGKDSRGKYKQTTPGAKTLSSAPSASPLETSCLAKLLSTGMQERAYIFVRLPPYTRVSLS</sequence>
<organism evidence="2 3">
    <name type="scientific">Scleropages formosus</name>
    <name type="common">Asian bonytongue</name>
    <name type="synonym">Osteoglossum formosum</name>
    <dbReference type="NCBI Taxonomy" id="113540"/>
    <lineage>
        <taxon>Eukaryota</taxon>
        <taxon>Metazoa</taxon>
        <taxon>Chordata</taxon>
        <taxon>Craniata</taxon>
        <taxon>Vertebrata</taxon>
        <taxon>Euteleostomi</taxon>
        <taxon>Actinopterygii</taxon>
        <taxon>Neopterygii</taxon>
        <taxon>Teleostei</taxon>
        <taxon>Osteoglossocephala</taxon>
        <taxon>Osteoglossomorpha</taxon>
        <taxon>Osteoglossiformes</taxon>
        <taxon>Osteoglossidae</taxon>
        <taxon>Scleropages</taxon>
    </lineage>
</organism>
<gene>
    <name evidence="2" type="ORF">Z043_113779</name>
</gene>
<name>A0A0P7U0M3_SCLFO</name>
<accession>A0A0P7U0M3</accession>
<comment type="caution">
    <text evidence="2">The sequence shown here is derived from an EMBL/GenBank/DDBJ whole genome shotgun (WGS) entry which is preliminary data.</text>
</comment>
<evidence type="ECO:0000313" key="3">
    <source>
        <dbReference type="Proteomes" id="UP000034805"/>
    </source>
</evidence>
<feature type="region of interest" description="Disordered" evidence="1">
    <location>
        <begin position="144"/>
        <end position="187"/>
    </location>
</feature>
<dbReference type="EMBL" id="JARO02004955">
    <property type="protein sequence ID" value="KPP67599.1"/>
    <property type="molecule type" value="Genomic_DNA"/>
</dbReference>
<evidence type="ECO:0000313" key="2">
    <source>
        <dbReference type="EMBL" id="KPP67599.1"/>
    </source>
</evidence>
<protein>
    <submittedName>
        <fullName evidence="2">Uncharacterized protein</fullName>
    </submittedName>
</protein>
<evidence type="ECO:0000256" key="1">
    <source>
        <dbReference type="SAM" id="MobiDB-lite"/>
    </source>
</evidence>
<proteinExistence type="predicted"/>
<dbReference type="Proteomes" id="UP000034805">
    <property type="component" value="Unassembled WGS sequence"/>
</dbReference>